<comment type="caution">
    <text evidence="2">The sequence shown here is derived from an EMBL/GenBank/DDBJ whole genome shotgun (WGS) entry which is preliminary data.</text>
</comment>
<evidence type="ECO:0000256" key="1">
    <source>
        <dbReference type="SAM" id="SignalP"/>
    </source>
</evidence>
<name>A0A242M5B9_CABSO</name>
<organism evidence="2 3">
    <name type="scientific">Caballeronia sordidicola</name>
    <name type="common">Burkholderia sordidicola</name>
    <dbReference type="NCBI Taxonomy" id="196367"/>
    <lineage>
        <taxon>Bacteria</taxon>
        <taxon>Pseudomonadati</taxon>
        <taxon>Pseudomonadota</taxon>
        <taxon>Betaproteobacteria</taxon>
        <taxon>Burkholderiales</taxon>
        <taxon>Burkholderiaceae</taxon>
        <taxon>Caballeronia</taxon>
    </lineage>
</organism>
<accession>A0A242M5B9</accession>
<dbReference type="AlphaFoldDB" id="A0A242M5B9"/>
<proteinExistence type="predicted"/>
<sequence>MNQAAKKWFVRFLLLHAAHPAMAASNTPLDARELWNYLGSHRNNAFSMPL</sequence>
<feature type="signal peptide" evidence="1">
    <location>
        <begin position="1"/>
        <end position="23"/>
    </location>
</feature>
<evidence type="ECO:0000313" key="3">
    <source>
        <dbReference type="Proteomes" id="UP000194546"/>
    </source>
</evidence>
<dbReference type="EMBL" id="NBTY01000202">
    <property type="protein sequence ID" value="OTP66292.1"/>
    <property type="molecule type" value="Genomic_DNA"/>
</dbReference>
<reference evidence="2 3" key="1">
    <citation type="submission" date="2017-03" db="EMBL/GenBank/DDBJ databases">
        <title>Genome analysis of strain PAMC 26510.</title>
        <authorList>
            <person name="Oh H.-M."/>
            <person name="Yang J.-A."/>
        </authorList>
    </citation>
    <scope>NUCLEOTIDE SEQUENCE [LARGE SCALE GENOMIC DNA]</scope>
    <source>
        <strain evidence="2 3">PAMC 26510</strain>
    </source>
</reference>
<keyword evidence="1" id="KW-0732">Signal</keyword>
<protein>
    <submittedName>
        <fullName evidence="2">Uncharacterized protein</fullName>
    </submittedName>
</protein>
<dbReference type="Proteomes" id="UP000194546">
    <property type="component" value="Unassembled WGS sequence"/>
</dbReference>
<feature type="chain" id="PRO_5013145393" evidence="1">
    <location>
        <begin position="24"/>
        <end position="50"/>
    </location>
</feature>
<evidence type="ECO:0000313" key="2">
    <source>
        <dbReference type="EMBL" id="OTP66292.1"/>
    </source>
</evidence>
<gene>
    <name evidence="2" type="ORF">PAMC26510_35570</name>
</gene>